<feature type="signal peptide" evidence="1">
    <location>
        <begin position="1"/>
        <end position="26"/>
    </location>
</feature>
<dbReference type="RefSeq" id="WP_309806093.1">
    <property type="nucleotide sequence ID" value="NZ_JAVDRD010000010.1"/>
</dbReference>
<sequence length="768" mass="81949">MPLPARVVRALLAPALALAGPAAALAAPDLAGACIQADAPARAGADLLARRLHERGIDPAPACPLTLQFITRPALGEGFVLEQHGRTIAIGVGQPRSAAYAAGWVLGHLHGTRLALAGPVHSAPAMAVRGDQIGIRAKNNSFDAWTPAMLARQVEDLALMGANRVQLVAPVSDDAAASPLAPVPARTAILATARAAHALGLQVALYYPLLRDYTRPGDVTAEQADFAALVADFPALDAVYFPGGDPGHTAPAPLFAVLGQLAAPLHARFPAAEMLVSSQGFDAAGFDAFVAQVRQRPPWLSAVFVGPQTRSPIAAHRALFAGVMPLELYPDTAHAMHAQLPLQRWHPAFALTEGREPVNPRPRAMAAAFADQAPGTRGFIAYSEGVNDDWNLAQWLALAWNPHASTRAIALAHARRFIGDDRFATLPQALERNWRGDPARNPSIGMTLAAARALRPAAWADWRIDLYRYRAVYDALVARRWAAAQAADRAARAALAQAAITGSAQAVARARAALDRPEPRATLALYHQLEALAARLWDKARMQLSVPRYGASNWERGANLDRAMADLTDRAALLPRLASALAAPGEAARQAALIALADRADRRHGALYDDLGMPGAQPHLLRGWGELADPQGRHSSIVGVADHLPADGWPLATLTYAETLYENPLRLAYRLPRGRAWCLRLTWAGEDYWRTMAVYANGQMILPPRQRPSNPAFVEVAIPAALTRQGRLALAFAGQAGAGGGGRGQQVAETWLIPRSAQIRCDGQWTGP</sequence>
<protein>
    <submittedName>
        <fullName evidence="2">Uncharacterized protein</fullName>
    </submittedName>
</protein>
<name>A0ABU1MQH5_9SPHN</name>
<evidence type="ECO:0000313" key="2">
    <source>
        <dbReference type="EMBL" id="MDR6512591.1"/>
    </source>
</evidence>
<comment type="caution">
    <text evidence="2">The sequence shown here is derived from an EMBL/GenBank/DDBJ whole genome shotgun (WGS) entry which is preliminary data.</text>
</comment>
<gene>
    <name evidence="2" type="ORF">J2792_003476</name>
</gene>
<evidence type="ECO:0000313" key="3">
    <source>
        <dbReference type="Proteomes" id="UP001184150"/>
    </source>
</evidence>
<proteinExistence type="predicted"/>
<dbReference type="Proteomes" id="UP001184150">
    <property type="component" value="Unassembled WGS sequence"/>
</dbReference>
<reference evidence="2 3" key="1">
    <citation type="submission" date="2023-07" db="EMBL/GenBank/DDBJ databases">
        <title>Sorghum-associated microbial communities from plants grown in Nebraska, USA.</title>
        <authorList>
            <person name="Schachtman D."/>
        </authorList>
    </citation>
    <scope>NUCLEOTIDE SEQUENCE [LARGE SCALE GENOMIC DNA]</scope>
    <source>
        <strain evidence="2 3">DS1027</strain>
    </source>
</reference>
<organism evidence="2 3">
    <name type="scientific">Novosphingobium capsulatum</name>
    <dbReference type="NCBI Taxonomy" id="13688"/>
    <lineage>
        <taxon>Bacteria</taxon>
        <taxon>Pseudomonadati</taxon>
        <taxon>Pseudomonadota</taxon>
        <taxon>Alphaproteobacteria</taxon>
        <taxon>Sphingomonadales</taxon>
        <taxon>Sphingomonadaceae</taxon>
        <taxon>Novosphingobium</taxon>
    </lineage>
</organism>
<feature type="chain" id="PRO_5047139721" evidence="1">
    <location>
        <begin position="27"/>
        <end position="768"/>
    </location>
</feature>
<evidence type="ECO:0000256" key="1">
    <source>
        <dbReference type="SAM" id="SignalP"/>
    </source>
</evidence>
<dbReference type="EMBL" id="JAVDRD010000010">
    <property type="protein sequence ID" value="MDR6512591.1"/>
    <property type="molecule type" value="Genomic_DNA"/>
</dbReference>
<keyword evidence="3" id="KW-1185">Reference proteome</keyword>
<accession>A0ABU1MQH5</accession>
<keyword evidence="1" id="KW-0732">Signal</keyword>